<sequence>MNGQEMSRSAMLLRSATRAYECPQRYIQGPGELESIFVYAKRYGSRLLFIIDGGIFDMVAGVLKGVEDLNGCRYELTAFSGECCRE</sequence>
<name>A0A9D1G3G0_9FIRM</name>
<protein>
    <submittedName>
        <fullName evidence="1">Uncharacterized protein</fullName>
    </submittedName>
</protein>
<evidence type="ECO:0000313" key="2">
    <source>
        <dbReference type="Proteomes" id="UP000886876"/>
    </source>
</evidence>
<comment type="caution">
    <text evidence="1">The sequence shown here is derived from an EMBL/GenBank/DDBJ whole genome shotgun (WGS) entry which is preliminary data.</text>
</comment>
<evidence type="ECO:0000313" key="1">
    <source>
        <dbReference type="EMBL" id="HIS96812.1"/>
    </source>
</evidence>
<reference evidence="1" key="1">
    <citation type="submission" date="2020-10" db="EMBL/GenBank/DDBJ databases">
        <authorList>
            <person name="Gilroy R."/>
        </authorList>
    </citation>
    <scope>NUCLEOTIDE SEQUENCE</scope>
    <source>
        <strain evidence="1">ChiHecec3B27-6122</strain>
    </source>
</reference>
<dbReference type="Proteomes" id="UP000886876">
    <property type="component" value="Unassembled WGS sequence"/>
</dbReference>
<accession>A0A9D1G3G0</accession>
<dbReference type="AlphaFoldDB" id="A0A9D1G3G0"/>
<reference evidence="1" key="2">
    <citation type="journal article" date="2021" name="PeerJ">
        <title>Extensive microbial diversity within the chicken gut microbiome revealed by metagenomics and culture.</title>
        <authorList>
            <person name="Gilroy R."/>
            <person name="Ravi A."/>
            <person name="Getino M."/>
            <person name="Pursley I."/>
            <person name="Horton D.L."/>
            <person name="Alikhan N.F."/>
            <person name="Baker D."/>
            <person name="Gharbi K."/>
            <person name="Hall N."/>
            <person name="Watson M."/>
            <person name="Adriaenssens E.M."/>
            <person name="Foster-Nyarko E."/>
            <person name="Jarju S."/>
            <person name="Secka A."/>
            <person name="Antonio M."/>
            <person name="Oren A."/>
            <person name="Chaudhuri R.R."/>
            <person name="La Ragione R."/>
            <person name="Hildebrand F."/>
            <person name="Pallen M.J."/>
        </authorList>
    </citation>
    <scope>NUCLEOTIDE SEQUENCE</scope>
    <source>
        <strain evidence="1">ChiHecec3B27-6122</strain>
    </source>
</reference>
<dbReference type="Gene3D" id="3.40.50.1970">
    <property type="match status" value="1"/>
</dbReference>
<dbReference type="SUPFAM" id="SSF56796">
    <property type="entry name" value="Dehydroquinate synthase-like"/>
    <property type="match status" value="1"/>
</dbReference>
<gene>
    <name evidence="1" type="ORF">IAD42_02435</name>
</gene>
<feature type="non-terminal residue" evidence="1">
    <location>
        <position position="86"/>
    </location>
</feature>
<dbReference type="EMBL" id="DVJS01000055">
    <property type="protein sequence ID" value="HIS96812.1"/>
    <property type="molecule type" value="Genomic_DNA"/>
</dbReference>
<organism evidence="1 2">
    <name type="scientific">Candidatus Scatomorpha pullistercoris</name>
    <dbReference type="NCBI Taxonomy" id="2840929"/>
    <lineage>
        <taxon>Bacteria</taxon>
        <taxon>Bacillati</taxon>
        <taxon>Bacillota</taxon>
        <taxon>Clostridia</taxon>
        <taxon>Eubacteriales</taxon>
        <taxon>Candidatus Scatomorpha</taxon>
    </lineage>
</organism>
<proteinExistence type="predicted"/>